<organism evidence="2 3">
    <name type="scientific">Pseudonocardia xinjiangensis</name>
    <dbReference type="NCBI Taxonomy" id="75289"/>
    <lineage>
        <taxon>Bacteria</taxon>
        <taxon>Bacillati</taxon>
        <taxon>Actinomycetota</taxon>
        <taxon>Actinomycetes</taxon>
        <taxon>Pseudonocardiales</taxon>
        <taxon>Pseudonocardiaceae</taxon>
        <taxon>Pseudonocardia</taxon>
    </lineage>
</organism>
<proteinExistence type="predicted"/>
<evidence type="ECO:0000313" key="3">
    <source>
        <dbReference type="Proteomes" id="UP001296706"/>
    </source>
</evidence>
<gene>
    <name evidence="2" type="ORF">HF577_08205</name>
</gene>
<dbReference type="SUPFAM" id="SSF101898">
    <property type="entry name" value="NHL repeat"/>
    <property type="match status" value="1"/>
</dbReference>
<evidence type="ECO:0000313" key="2">
    <source>
        <dbReference type="EMBL" id="NMH77078.1"/>
    </source>
</evidence>
<reference evidence="2 3" key="1">
    <citation type="submission" date="2020-04" db="EMBL/GenBank/DDBJ databases">
        <authorList>
            <person name="Klaysubun C."/>
            <person name="Duangmal K."/>
            <person name="Lipun K."/>
        </authorList>
    </citation>
    <scope>NUCLEOTIDE SEQUENCE [LARGE SCALE GENOMIC DNA]</scope>
    <source>
        <strain evidence="2 3">JCM 11839</strain>
    </source>
</reference>
<sequence>MRLLVAGALAASLAGVPAPQARCTIDDPRLGELSGLVVDGDAVWAMSDGGRRVQLHRLDPSTCAVIDSRTAGVDPYDPEDLARGPDGSLWVADTGDNQLRRESVAVIVLPRRGAAEVHRLTYPDGPHDAEALLVDAAGRPVVITKEVGRPAGVYRTATPPAGEDPTPLVQVGELTLPQSATVGGPVGGVGSRLVTGAAENADGSVVAVRSYTDAWLYPVPDGDVVEALTGTPVQVPLPDEPQGEAVAFEPDGTLLSGSETRVVPGELRAVPGATALVADRLPADTAPPPAPAAAEEPTPAWQPAVIGGGVAVGLLLLVAAALAVRRR</sequence>
<keyword evidence="3" id="KW-1185">Reference proteome</keyword>
<keyword evidence="1" id="KW-0812">Transmembrane</keyword>
<dbReference type="EMBL" id="JAAXKY010000017">
    <property type="protein sequence ID" value="NMH77078.1"/>
    <property type="molecule type" value="Genomic_DNA"/>
</dbReference>
<feature type="transmembrane region" description="Helical" evidence="1">
    <location>
        <begin position="304"/>
        <end position="324"/>
    </location>
</feature>
<keyword evidence="1" id="KW-1133">Transmembrane helix</keyword>
<accession>A0ABX1RCY0</accession>
<keyword evidence="1" id="KW-0472">Membrane</keyword>
<protein>
    <submittedName>
        <fullName evidence="2">Esterase-like activity of phytase family protein</fullName>
    </submittedName>
</protein>
<dbReference type="Proteomes" id="UP001296706">
    <property type="component" value="Unassembled WGS sequence"/>
</dbReference>
<comment type="caution">
    <text evidence="2">The sequence shown here is derived from an EMBL/GenBank/DDBJ whole genome shotgun (WGS) entry which is preliminary data.</text>
</comment>
<evidence type="ECO:0000256" key="1">
    <source>
        <dbReference type="SAM" id="Phobius"/>
    </source>
</evidence>
<name>A0ABX1RCY0_9PSEU</name>